<evidence type="ECO:0000259" key="4">
    <source>
        <dbReference type="SMART" id="SM00967"/>
    </source>
</evidence>
<dbReference type="EC" id="2.1.1.-" evidence="5"/>
<dbReference type="RefSeq" id="WP_014967065.1">
    <property type="nucleotide sequence ID" value="NC_018664.1"/>
</dbReference>
<dbReference type="InterPro" id="IPR053888">
    <property type="entry name" value="MRM3-like_sub_bind"/>
</dbReference>
<dbReference type="InterPro" id="IPR001537">
    <property type="entry name" value="SpoU_MeTrfase"/>
</dbReference>
<dbReference type="OrthoDB" id="9785673at2"/>
<evidence type="ECO:0000313" key="6">
    <source>
        <dbReference type="Proteomes" id="UP000006094"/>
    </source>
</evidence>
<name>K0AVQ2_GOTA9</name>
<dbReference type="KEGG" id="cad:Curi_c08580"/>
<dbReference type="SMART" id="SM00967">
    <property type="entry name" value="SpoU_sub_bind"/>
    <property type="match status" value="1"/>
</dbReference>
<keyword evidence="6" id="KW-1185">Reference proteome</keyword>
<feature type="domain" description="RNA 2-O ribose methyltransferase substrate binding" evidence="4">
    <location>
        <begin position="34"/>
        <end position="110"/>
    </location>
</feature>
<reference evidence="5 6" key="1">
    <citation type="journal article" date="2012" name="PLoS ONE">
        <title>The purine-utilizing bacterium Clostridium acidurici 9a: a genome-guided metabolic reconsideration.</title>
        <authorList>
            <person name="Hartwich K."/>
            <person name="Poehlein A."/>
            <person name="Daniel R."/>
        </authorList>
    </citation>
    <scope>NUCLEOTIDE SEQUENCE [LARGE SCALE GENOMIC DNA]</scope>
    <source>
        <strain evidence="6">ATCC 7906 / DSM 604 / BCRC 14475 / CIP 104303 / KCTC 5404 / NCIMB 10678 / 9a</strain>
    </source>
</reference>
<dbReference type="HOGENOM" id="CLU_021322_3_2_9"/>
<dbReference type="AlphaFoldDB" id="K0AVQ2"/>
<comment type="similarity">
    <text evidence="1">Belongs to the class IV-like SAM-binding methyltransferase superfamily. RNA methyltransferase TrmH family.</text>
</comment>
<dbReference type="SUPFAM" id="SSF75217">
    <property type="entry name" value="alpha/beta knot"/>
    <property type="match status" value="1"/>
</dbReference>
<dbReference type="InterPro" id="IPR004441">
    <property type="entry name" value="rRNA_MeTrfase_TrmH"/>
</dbReference>
<dbReference type="PANTHER" id="PTHR43191">
    <property type="entry name" value="RRNA METHYLTRANSFERASE 3"/>
    <property type="match status" value="1"/>
</dbReference>
<dbReference type="InterPro" id="IPR013123">
    <property type="entry name" value="SpoU_subst-bd"/>
</dbReference>
<keyword evidence="3 5" id="KW-0808">Transferase</keyword>
<dbReference type="Pfam" id="PF00588">
    <property type="entry name" value="SpoU_methylase"/>
    <property type="match status" value="1"/>
</dbReference>
<dbReference type="InterPro" id="IPR029028">
    <property type="entry name" value="Alpha/beta_knot_MTases"/>
</dbReference>
<protein>
    <submittedName>
        <fullName evidence="5">tRNA/rRNA methyltransferase SpoU</fullName>
        <ecNumber evidence="5">2.1.1.-</ecNumber>
    </submittedName>
</protein>
<dbReference type="PATRIC" id="fig|1128398.3.peg.910"/>
<dbReference type="CDD" id="cd18095">
    <property type="entry name" value="SpoU-like_rRNA-MTase"/>
    <property type="match status" value="1"/>
</dbReference>
<dbReference type="Gene3D" id="3.30.1330.30">
    <property type="match status" value="1"/>
</dbReference>
<evidence type="ECO:0000313" key="5">
    <source>
        <dbReference type="EMBL" id="AFS77928.1"/>
    </source>
</evidence>
<dbReference type="SUPFAM" id="SSF55315">
    <property type="entry name" value="L30e-like"/>
    <property type="match status" value="1"/>
</dbReference>
<dbReference type="eggNOG" id="COG0566">
    <property type="taxonomic scope" value="Bacteria"/>
</dbReference>
<evidence type="ECO:0000256" key="3">
    <source>
        <dbReference type="ARBA" id="ARBA00022679"/>
    </source>
</evidence>
<dbReference type="EMBL" id="CP003326">
    <property type="protein sequence ID" value="AFS77928.1"/>
    <property type="molecule type" value="Genomic_DNA"/>
</dbReference>
<dbReference type="STRING" id="1128398.Curi_c08580"/>
<dbReference type="GO" id="GO:0032259">
    <property type="term" value="P:methylation"/>
    <property type="evidence" value="ECO:0007669"/>
    <property type="project" value="UniProtKB-KW"/>
</dbReference>
<gene>
    <name evidence="5" type="primary">spoU1</name>
    <name evidence="5" type="ordered locus">Curi_c08580</name>
</gene>
<dbReference type="Proteomes" id="UP000006094">
    <property type="component" value="Chromosome"/>
</dbReference>
<keyword evidence="2 5" id="KW-0489">Methyltransferase</keyword>
<dbReference type="NCBIfam" id="TIGR00186">
    <property type="entry name" value="rRNA_methyl_3"/>
    <property type="match status" value="1"/>
</dbReference>
<proteinExistence type="inferred from homology"/>
<dbReference type="InterPro" id="IPR029026">
    <property type="entry name" value="tRNA_m1G_MTases_N"/>
</dbReference>
<evidence type="ECO:0000256" key="1">
    <source>
        <dbReference type="ARBA" id="ARBA00007228"/>
    </source>
</evidence>
<dbReference type="PANTHER" id="PTHR43191:SF2">
    <property type="entry name" value="RRNA METHYLTRANSFERASE 3, MITOCHONDRIAL"/>
    <property type="match status" value="1"/>
</dbReference>
<dbReference type="GO" id="GO:0003723">
    <property type="term" value="F:RNA binding"/>
    <property type="evidence" value="ECO:0007669"/>
    <property type="project" value="InterPro"/>
</dbReference>
<dbReference type="GO" id="GO:0005737">
    <property type="term" value="C:cytoplasm"/>
    <property type="evidence" value="ECO:0007669"/>
    <property type="project" value="UniProtKB-ARBA"/>
</dbReference>
<dbReference type="Pfam" id="PF22435">
    <property type="entry name" value="MRM3-like_sub_bind"/>
    <property type="match status" value="1"/>
</dbReference>
<organism evidence="5 6">
    <name type="scientific">Gottschalkia acidurici (strain ATCC 7906 / DSM 604 / BCRC 14475 / CIP 104303 / KCTC 5404 / NCIMB 10678 / 9a)</name>
    <name type="common">Clostridium acidurici</name>
    <dbReference type="NCBI Taxonomy" id="1128398"/>
    <lineage>
        <taxon>Bacteria</taxon>
        <taxon>Bacillati</taxon>
        <taxon>Bacillota</taxon>
        <taxon>Tissierellia</taxon>
        <taxon>Tissierellales</taxon>
        <taxon>Gottschalkiaceae</taxon>
        <taxon>Gottschalkia</taxon>
    </lineage>
</organism>
<dbReference type="Gene3D" id="3.40.1280.10">
    <property type="match status" value="1"/>
</dbReference>
<accession>K0AVQ2</accession>
<dbReference type="GO" id="GO:0006396">
    <property type="term" value="P:RNA processing"/>
    <property type="evidence" value="ECO:0007669"/>
    <property type="project" value="InterPro"/>
</dbReference>
<dbReference type="InterPro" id="IPR051259">
    <property type="entry name" value="rRNA_Methyltransferase"/>
</dbReference>
<dbReference type="InterPro" id="IPR029064">
    <property type="entry name" value="Ribosomal_eL30-like_sf"/>
</dbReference>
<sequence>MVDTDIITSSSNSIVKQIKLLHKKRERWNKKSFFIEGIRAVEQSILAKAEIEYIVYSEKLFTNNGGKDLLEEVKKRNYKTYHISDKLFKDIGDTEQPQGILAVVRFKEYELEDILLSESNFLIVLDRVQDPGNMGTIIRTADAFGANGIIVTSGCVDIYNPKTIRSTMGSIFQIPIVHFDDIKECIMNLKKNNIEIIATSLDTNKYSYDVDLKSDCALVIGNEASGISKDVLDNSDYLIKIPMTGEAESLNAAVASGVVMYEVLRQRSKTL</sequence>
<dbReference type="GO" id="GO:0008173">
    <property type="term" value="F:RNA methyltransferase activity"/>
    <property type="evidence" value="ECO:0007669"/>
    <property type="project" value="InterPro"/>
</dbReference>
<evidence type="ECO:0000256" key="2">
    <source>
        <dbReference type="ARBA" id="ARBA00022603"/>
    </source>
</evidence>